<accession>A0ABP5DVL6</accession>
<keyword evidence="3" id="KW-1185">Reference proteome</keyword>
<feature type="domain" description="SIS" evidence="1">
    <location>
        <begin position="275"/>
        <end position="438"/>
    </location>
</feature>
<evidence type="ECO:0000313" key="3">
    <source>
        <dbReference type="Proteomes" id="UP001499854"/>
    </source>
</evidence>
<sequence>MSESPDMVATAFDRRVEPIAQLSEAADAIAAACLAMARAFRAGGRLLVFGTGTAATDAQHVSVEFMHPVIVGKRALPAFSLAADSATVSGLARRGGLDAVFANQLRVLGRSQDIAVGVSGDGDCPAVAQALTVARASGMTTVALVGADGGQIAARELAEHCLVVRSGDHRVVKEGHVTLYHLLWELTHAYLEQPHALDQASAPDASAPDAPADNASSGGGISGLYPFLYSGPTSLDALTAEVAASARAKIAEIADLRRSVGEAEGESLAACAAALAAGFSQGATLLAFGNGGSSSDAQDIVHTFLDPGAPESVAAALPALCLTNDTAVVTALSNDVGFDVVFARQLQAVGRPGDIAVAVSTSGGSANVLAALAAARKAGMTTVGFAGYGGGKMAEPGLVDHLFAVPSASVHRIQEVQTTLYHVLWELVQQDVRQDAGLTAAGPAPRTPQPVRG</sequence>
<feature type="domain" description="SIS" evidence="1">
    <location>
        <begin position="36"/>
        <end position="193"/>
    </location>
</feature>
<dbReference type="InterPro" id="IPR035461">
    <property type="entry name" value="GmhA/DiaA"/>
</dbReference>
<dbReference type="Proteomes" id="UP001499854">
    <property type="component" value="Unassembled WGS sequence"/>
</dbReference>
<evidence type="ECO:0000313" key="2">
    <source>
        <dbReference type="EMBL" id="GAA1986981.1"/>
    </source>
</evidence>
<gene>
    <name evidence="2" type="ORF">GCM10009838_57040</name>
</gene>
<proteinExistence type="predicted"/>
<organism evidence="2 3">
    <name type="scientific">Catenulispora subtropica</name>
    <dbReference type="NCBI Taxonomy" id="450798"/>
    <lineage>
        <taxon>Bacteria</taxon>
        <taxon>Bacillati</taxon>
        <taxon>Actinomycetota</taxon>
        <taxon>Actinomycetes</taxon>
        <taxon>Catenulisporales</taxon>
        <taxon>Catenulisporaceae</taxon>
        <taxon>Catenulispora</taxon>
    </lineage>
</organism>
<dbReference type="CDD" id="cd05006">
    <property type="entry name" value="SIS_GmhA"/>
    <property type="match status" value="2"/>
</dbReference>
<dbReference type="Pfam" id="PF13580">
    <property type="entry name" value="SIS_2"/>
    <property type="match status" value="2"/>
</dbReference>
<comment type="caution">
    <text evidence="2">The sequence shown here is derived from an EMBL/GenBank/DDBJ whole genome shotgun (WGS) entry which is preliminary data.</text>
</comment>
<dbReference type="InterPro" id="IPR050099">
    <property type="entry name" value="SIS_GmhA/DiaA_subfam"/>
</dbReference>
<dbReference type="InterPro" id="IPR046348">
    <property type="entry name" value="SIS_dom_sf"/>
</dbReference>
<evidence type="ECO:0000259" key="1">
    <source>
        <dbReference type="PROSITE" id="PS51464"/>
    </source>
</evidence>
<dbReference type="PANTHER" id="PTHR30390">
    <property type="entry name" value="SEDOHEPTULOSE 7-PHOSPHATE ISOMERASE / DNAA INITIATOR-ASSOCIATING FACTOR FOR REPLICATION INITIATION"/>
    <property type="match status" value="1"/>
</dbReference>
<dbReference type="InterPro" id="IPR001347">
    <property type="entry name" value="SIS_dom"/>
</dbReference>
<dbReference type="SUPFAM" id="SSF53697">
    <property type="entry name" value="SIS domain"/>
    <property type="match status" value="2"/>
</dbReference>
<name>A0ABP5DVL6_9ACTN</name>
<reference evidence="3" key="1">
    <citation type="journal article" date="2019" name="Int. J. Syst. Evol. Microbiol.">
        <title>The Global Catalogue of Microorganisms (GCM) 10K type strain sequencing project: providing services to taxonomists for standard genome sequencing and annotation.</title>
        <authorList>
            <consortium name="The Broad Institute Genomics Platform"/>
            <consortium name="The Broad Institute Genome Sequencing Center for Infectious Disease"/>
            <person name="Wu L."/>
            <person name="Ma J."/>
        </authorList>
    </citation>
    <scope>NUCLEOTIDE SEQUENCE [LARGE SCALE GENOMIC DNA]</scope>
    <source>
        <strain evidence="3">JCM 16013</strain>
    </source>
</reference>
<protein>
    <recommendedName>
        <fullName evidence="1">SIS domain-containing protein</fullName>
    </recommendedName>
</protein>
<dbReference type="EMBL" id="BAAAQM010000038">
    <property type="protein sequence ID" value="GAA1986981.1"/>
    <property type="molecule type" value="Genomic_DNA"/>
</dbReference>
<dbReference type="Gene3D" id="3.40.50.10490">
    <property type="entry name" value="Glucose-6-phosphate isomerase like protein, domain 1"/>
    <property type="match status" value="2"/>
</dbReference>
<dbReference type="PROSITE" id="PS51464">
    <property type="entry name" value="SIS"/>
    <property type="match status" value="2"/>
</dbReference>